<feature type="compositionally biased region" description="Pro residues" evidence="1">
    <location>
        <begin position="42"/>
        <end position="54"/>
    </location>
</feature>
<evidence type="ECO:0000256" key="1">
    <source>
        <dbReference type="SAM" id="MobiDB-lite"/>
    </source>
</evidence>
<dbReference type="EMBL" id="JADGMS010000002">
    <property type="protein sequence ID" value="KAF9687288.1"/>
    <property type="molecule type" value="Genomic_DNA"/>
</dbReference>
<dbReference type="AlphaFoldDB" id="A0A835TJ43"/>
<proteinExistence type="predicted"/>
<sequence>MIGLFLATETDTDEAACIFLVAGVYGAKTPSSTAESAAPSPVIEPPTNDQPPAPSNSDDNGM</sequence>
<organism evidence="2 3">
    <name type="scientific">Salix dunnii</name>
    <dbReference type="NCBI Taxonomy" id="1413687"/>
    <lineage>
        <taxon>Eukaryota</taxon>
        <taxon>Viridiplantae</taxon>
        <taxon>Streptophyta</taxon>
        <taxon>Embryophyta</taxon>
        <taxon>Tracheophyta</taxon>
        <taxon>Spermatophyta</taxon>
        <taxon>Magnoliopsida</taxon>
        <taxon>eudicotyledons</taxon>
        <taxon>Gunneridae</taxon>
        <taxon>Pentapetalae</taxon>
        <taxon>rosids</taxon>
        <taxon>fabids</taxon>
        <taxon>Malpighiales</taxon>
        <taxon>Salicaceae</taxon>
        <taxon>Saliceae</taxon>
        <taxon>Salix</taxon>
    </lineage>
</organism>
<name>A0A835TJ43_9ROSI</name>
<comment type="caution">
    <text evidence="2">The sequence shown here is derived from an EMBL/GenBank/DDBJ whole genome shotgun (WGS) entry which is preliminary data.</text>
</comment>
<feature type="region of interest" description="Disordered" evidence="1">
    <location>
        <begin position="30"/>
        <end position="62"/>
    </location>
</feature>
<gene>
    <name evidence="2" type="ORF">SADUNF_Sadunf02G0078000</name>
</gene>
<feature type="compositionally biased region" description="Low complexity" evidence="1">
    <location>
        <begin position="30"/>
        <end position="41"/>
    </location>
</feature>
<accession>A0A835TJ43</accession>
<reference evidence="2 3" key="1">
    <citation type="submission" date="2020-10" db="EMBL/GenBank/DDBJ databases">
        <title>Plant Genome Project.</title>
        <authorList>
            <person name="Zhang R.-G."/>
        </authorList>
    </citation>
    <scope>NUCLEOTIDE SEQUENCE [LARGE SCALE GENOMIC DNA]</scope>
    <source>
        <strain evidence="2">FAFU-HL-1</strain>
        <tissue evidence="2">Leaf</tissue>
    </source>
</reference>
<evidence type="ECO:0000313" key="2">
    <source>
        <dbReference type="EMBL" id="KAF9687288.1"/>
    </source>
</evidence>
<evidence type="ECO:0000313" key="3">
    <source>
        <dbReference type="Proteomes" id="UP000657918"/>
    </source>
</evidence>
<dbReference type="Proteomes" id="UP000657918">
    <property type="component" value="Unassembled WGS sequence"/>
</dbReference>
<protein>
    <submittedName>
        <fullName evidence="2">Uncharacterized protein</fullName>
    </submittedName>
</protein>
<keyword evidence="3" id="KW-1185">Reference proteome</keyword>